<dbReference type="SUPFAM" id="SSF46785">
    <property type="entry name" value="Winged helix' DNA-binding domain"/>
    <property type="match status" value="1"/>
</dbReference>
<reference evidence="2 3" key="1">
    <citation type="submission" date="2018-06" db="EMBL/GenBank/DDBJ databases">
        <authorList>
            <consortium name="Pathogen Informatics"/>
            <person name="Doyle S."/>
        </authorList>
    </citation>
    <scope>NUCLEOTIDE SEQUENCE [LARGE SCALE GENOMIC DNA]</scope>
    <source>
        <strain evidence="2 3">NCTC13456</strain>
    </source>
</reference>
<evidence type="ECO:0000313" key="3">
    <source>
        <dbReference type="Proteomes" id="UP000254737"/>
    </source>
</evidence>
<dbReference type="Proteomes" id="UP000254737">
    <property type="component" value="Unassembled WGS sequence"/>
</dbReference>
<proteinExistence type="predicted"/>
<dbReference type="GO" id="GO:0003700">
    <property type="term" value="F:DNA-binding transcription factor activity"/>
    <property type="evidence" value="ECO:0007669"/>
    <property type="project" value="InterPro"/>
</dbReference>
<dbReference type="PROSITE" id="PS50995">
    <property type="entry name" value="HTH_MARR_2"/>
    <property type="match status" value="1"/>
</dbReference>
<gene>
    <name evidence="2" type="ORF">NCTC13456_02564</name>
</gene>
<evidence type="ECO:0000313" key="2">
    <source>
        <dbReference type="EMBL" id="STD58935.1"/>
    </source>
</evidence>
<dbReference type="InterPro" id="IPR036388">
    <property type="entry name" value="WH-like_DNA-bd_sf"/>
</dbReference>
<evidence type="ECO:0000259" key="1">
    <source>
        <dbReference type="PROSITE" id="PS50995"/>
    </source>
</evidence>
<dbReference type="PANTHER" id="PTHR33164">
    <property type="entry name" value="TRANSCRIPTIONAL REGULATOR, MARR FAMILY"/>
    <property type="match status" value="1"/>
</dbReference>
<name>A0A376GDP1_9FLAO</name>
<dbReference type="EMBL" id="UFXS01000001">
    <property type="protein sequence ID" value="STD58935.1"/>
    <property type="molecule type" value="Genomic_DNA"/>
</dbReference>
<dbReference type="InterPro" id="IPR039422">
    <property type="entry name" value="MarR/SlyA-like"/>
</dbReference>
<dbReference type="RefSeq" id="WP_115000858.1">
    <property type="nucleotide sequence ID" value="NZ_UFXS01000001.1"/>
</dbReference>
<feature type="domain" description="HTH marR-type" evidence="1">
    <location>
        <begin position="1"/>
        <end position="137"/>
    </location>
</feature>
<dbReference type="InterPro" id="IPR036390">
    <property type="entry name" value="WH_DNA-bd_sf"/>
</dbReference>
<dbReference type="Gene3D" id="1.10.10.10">
    <property type="entry name" value="Winged helix-like DNA-binding domain superfamily/Winged helix DNA-binding domain"/>
    <property type="match status" value="1"/>
</dbReference>
<protein>
    <submittedName>
        <fullName evidence="2">Transcriptional regulator SlyA</fullName>
    </submittedName>
</protein>
<sequence length="140" mass="15617">MNDKLLIAFSLMKAQSILARKFDKLHLHGLGLSDFMILYVLINSPENKCRRIDLADQLGITASGITRLLAPLEKIGLVAREAHSRDARVSFVVITETGKEIFNNAKNTAEEAADDVFPNFKAKELATLTKLFIDLDVNFK</sequence>
<dbReference type="AlphaFoldDB" id="A0A376GDP1"/>
<accession>A0A376GDP1</accession>
<dbReference type="STRING" id="343874.GCA_000805695_01977"/>
<dbReference type="PANTHER" id="PTHR33164:SF99">
    <property type="entry name" value="MARR FAMILY REGULATORY PROTEIN"/>
    <property type="match status" value="1"/>
</dbReference>
<dbReference type="SMART" id="SM00347">
    <property type="entry name" value="HTH_MARR"/>
    <property type="match status" value="1"/>
</dbReference>
<dbReference type="PRINTS" id="PR00598">
    <property type="entry name" value="HTHMARR"/>
</dbReference>
<organism evidence="2 3">
    <name type="scientific">Empedobacter falsenii</name>
    <dbReference type="NCBI Taxonomy" id="343874"/>
    <lineage>
        <taxon>Bacteria</taxon>
        <taxon>Pseudomonadati</taxon>
        <taxon>Bacteroidota</taxon>
        <taxon>Flavobacteriia</taxon>
        <taxon>Flavobacteriales</taxon>
        <taxon>Weeksellaceae</taxon>
        <taxon>Empedobacter</taxon>
    </lineage>
</organism>
<dbReference type="GO" id="GO:0006950">
    <property type="term" value="P:response to stress"/>
    <property type="evidence" value="ECO:0007669"/>
    <property type="project" value="TreeGrafter"/>
</dbReference>
<dbReference type="Pfam" id="PF12802">
    <property type="entry name" value="MarR_2"/>
    <property type="match status" value="1"/>
</dbReference>
<dbReference type="InterPro" id="IPR000835">
    <property type="entry name" value="HTH_MarR-typ"/>
</dbReference>